<comment type="similarity">
    <text evidence="1 2">Belongs to the enoyl-CoA hydratase/isomerase family.</text>
</comment>
<protein>
    <submittedName>
        <fullName evidence="3">Enoyl-CoA hydratase</fullName>
    </submittedName>
</protein>
<accession>A0A2K9LNR4</accession>
<gene>
    <name evidence="3" type="ORF">Kalk_15705</name>
</gene>
<dbReference type="KEGG" id="kak:Kalk_15705"/>
<dbReference type="InterPro" id="IPR029045">
    <property type="entry name" value="ClpP/crotonase-like_dom_sf"/>
</dbReference>
<evidence type="ECO:0000313" key="3">
    <source>
        <dbReference type="EMBL" id="AUM13781.1"/>
    </source>
</evidence>
<dbReference type="RefSeq" id="WP_101895156.1">
    <property type="nucleotide sequence ID" value="NZ_CP022684.1"/>
</dbReference>
<name>A0A2K9LNR4_9GAMM</name>
<evidence type="ECO:0000313" key="4">
    <source>
        <dbReference type="Proteomes" id="UP000235116"/>
    </source>
</evidence>
<dbReference type="InterPro" id="IPR018376">
    <property type="entry name" value="Enoyl-CoA_hyd/isom_CS"/>
</dbReference>
<dbReference type="Gene3D" id="3.90.226.10">
    <property type="entry name" value="2-enoyl-CoA Hydratase, Chain A, domain 1"/>
    <property type="match status" value="1"/>
</dbReference>
<dbReference type="NCBIfam" id="NF005699">
    <property type="entry name" value="PRK07509.1"/>
    <property type="match status" value="1"/>
</dbReference>
<dbReference type="PROSITE" id="PS00166">
    <property type="entry name" value="ENOYL_COA_HYDRATASE"/>
    <property type="match status" value="1"/>
</dbReference>
<dbReference type="EMBL" id="CP022684">
    <property type="protein sequence ID" value="AUM13781.1"/>
    <property type="molecule type" value="Genomic_DNA"/>
</dbReference>
<dbReference type="AlphaFoldDB" id="A0A2K9LNR4"/>
<dbReference type="InterPro" id="IPR001753">
    <property type="entry name" value="Enoyl-CoA_hydra/iso"/>
</dbReference>
<reference evidence="4" key="1">
    <citation type="submission" date="2017-08" db="EMBL/GenBank/DDBJ databases">
        <title>Direct submision.</title>
        <authorList>
            <person name="Kim S.-J."/>
            <person name="Rhee S.-K."/>
        </authorList>
    </citation>
    <scope>NUCLEOTIDE SEQUENCE [LARGE SCALE GENOMIC DNA]</scope>
    <source>
        <strain evidence="4">GI5</strain>
    </source>
</reference>
<keyword evidence="4" id="KW-1185">Reference proteome</keyword>
<dbReference type="CDD" id="cd06558">
    <property type="entry name" value="crotonase-like"/>
    <property type="match status" value="1"/>
</dbReference>
<organism evidence="3 4">
    <name type="scientific">Ketobacter alkanivorans</name>
    <dbReference type="NCBI Taxonomy" id="1917421"/>
    <lineage>
        <taxon>Bacteria</taxon>
        <taxon>Pseudomonadati</taxon>
        <taxon>Pseudomonadota</taxon>
        <taxon>Gammaproteobacteria</taxon>
        <taxon>Pseudomonadales</taxon>
        <taxon>Ketobacteraceae</taxon>
        <taxon>Ketobacter</taxon>
    </lineage>
</organism>
<dbReference type="SUPFAM" id="SSF52096">
    <property type="entry name" value="ClpP/crotonase"/>
    <property type="match status" value="1"/>
</dbReference>
<dbReference type="InterPro" id="IPR045002">
    <property type="entry name" value="Ech1-like"/>
</dbReference>
<dbReference type="PANTHER" id="PTHR43149:SF1">
    <property type="entry name" value="DELTA(3,5)-DELTA(2,4)-DIENOYL-COA ISOMERASE, MITOCHONDRIAL"/>
    <property type="match status" value="1"/>
</dbReference>
<evidence type="ECO:0000256" key="1">
    <source>
        <dbReference type="ARBA" id="ARBA00005254"/>
    </source>
</evidence>
<evidence type="ECO:0000256" key="2">
    <source>
        <dbReference type="RuleBase" id="RU003707"/>
    </source>
</evidence>
<dbReference type="Proteomes" id="UP000235116">
    <property type="component" value="Chromosome"/>
</dbReference>
<dbReference type="OrthoDB" id="9807606at2"/>
<sequence length="266" mass="29265">MSNRVIVTVDNQIATVTLNRADKHNGMDLDMLRGVIAAQKKVRKMKDIRAVILQGDGPSFCAGLDFKSVLSKPLTAFTSYLQLWSPMQNDFQTWSIGWRSVGVPVIALMHGNCFGAGLQLGLGADIRICHPDAQLSMMEAKWGLVPDMGGVALMRELMPLDKAKELTMTGRIISSAQAQELGLITHISDDPMQHAQALIAEISARSPDSVAAAKFLLQDAWRALDGAALRAERLWQRKVMGTKNQRISVQRNQKKEAIPFSSRSID</sequence>
<dbReference type="GO" id="GO:0016853">
    <property type="term" value="F:isomerase activity"/>
    <property type="evidence" value="ECO:0007669"/>
    <property type="project" value="InterPro"/>
</dbReference>
<dbReference type="Pfam" id="PF00378">
    <property type="entry name" value="ECH_1"/>
    <property type="match status" value="1"/>
</dbReference>
<proteinExistence type="inferred from homology"/>
<dbReference type="PANTHER" id="PTHR43149">
    <property type="entry name" value="ENOYL-COA HYDRATASE"/>
    <property type="match status" value="1"/>
</dbReference>